<proteinExistence type="predicted"/>
<sequence length="180" mass="20362">MQSITYGVHVVTFAACKYTWFHRAHKPHVSRCWPWMLVAIAFFVFGTCDVAFNFYNNLIAFIFYTGPGGANAEFDRLSTWVNVIRSIWFTLNIALSDAVLIYRCWLVYAHSPRANQVVRTPKTPTNIGPAWIPLRTPNIVRTCCEHDAFQPISACSDSVVPPTDRLQFLRTGMAGVGSRN</sequence>
<dbReference type="EMBL" id="JADCUA010000026">
    <property type="protein sequence ID" value="KAH9831450.1"/>
    <property type="molecule type" value="Genomic_DNA"/>
</dbReference>
<dbReference type="GeneID" id="72005667"/>
<keyword evidence="1" id="KW-0472">Membrane</keyword>
<organism evidence="2 3">
    <name type="scientific">Rhodofomes roseus</name>
    <dbReference type="NCBI Taxonomy" id="34475"/>
    <lineage>
        <taxon>Eukaryota</taxon>
        <taxon>Fungi</taxon>
        <taxon>Dikarya</taxon>
        <taxon>Basidiomycota</taxon>
        <taxon>Agaricomycotina</taxon>
        <taxon>Agaricomycetes</taxon>
        <taxon>Polyporales</taxon>
        <taxon>Rhodofomes</taxon>
    </lineage>
</organism>
<evidence type="ECO:0000313" key="3">
    <source>
        <dbReference type="Proteomes" id="UP000814176"/>
    </source>
</evidence>
<keyword evidence="1" id="KW-0812">Transmembrane</keyword>
<accession>A0ABQ8K4W5</accession>
<name>A0ABQ8K4W5_9APHY</name>
<protein>
    <submittedName>
        <fullName evidence="2">Uncharacterized protein</fullName>
    </submittedName>
</protein>
<evidence type="ECO:0000313" key="2">
    <source>
        <dbReference type="EMBL" id="KAH9831450.1"/>
    </source>
</evidence>
<reference evidence="2 3" key="1">
    <citation type="journal article" date="2021" name="Environ. Microbiol.">
        <title>Gene family expansions and transcriptome signatures uncover fungal adaptations to wood decay.</title>
        <authorList>
            <person name="Hage H."/>
            <person name="Miyauchi S."/>
            <person name="Viragh M."/>
            <person name="Drula E."/>
            <person name="Min B."/>
            <person name="Chaduli D."/>
            <person name="Navarro D."/>
            <person name="Favel A."/>
            <person name="Norest M."/>
            <person name="Lesage-Meessen L."/>
            <person name="Balint B."/>
            <person name="Merenyi Z."/>
            <person name="de Eugenio L."/>
            <person name="Morin E."/>
            <person name="Martinez A.T."/>
            <person name="Baldrian P."/>
            <person name="Stursova M."/>
            <person name="Martinez M.J."/>
            <person name="Novotny C."/>
            <person name="Magnuson J.K."/>
            <person name="Spatafora J.W."/>
            <person name="Maurice S."/>
            <person name="Pangilinan J."/>
            <person name="Andreopoulos W."/>
            <person name="LaButti K."/>
            <person name="Hundley H."/>
            <person name="Na H."/>
            <person name="Kuo A."/>
            <person name="Barry K."/>
            <person name="Lipzen A."/>
            <person name="Henrissat B."/>
            <person name="Riley R."/>
            <person name="Ahrendt S."/>
            <person name="Nagy L.G."/>
            <person name="Grigoriev I.V."/>
            <person name="Martin F."/>
            <person name="Rosso M.N."/>
        </authorList>
    </citation>
    <scope>NUCLEOTIDE SEQUENCE [LARGE SCALE GENOMIC DNA]</scope>
    <source>
        <strain evidence="2 3">CIRM-BRFM 1785</strain>
    </source>
</reference>
<dbReference type="Proteomes" id="UP000814176">
    <property type="component" value="Unassembled WGS sequence"/>
</dbReference>
<evidence type="ECO:0000256" key="1">
    <source>
        <dbReference type="SAM" id="Phobius"/>
    </source>
</evidence>
<keyword evidence="3" id="KW-1185">Reference proteome</keyword>
<feature type="transmembrane region" description="Helical" evidence="1">
    <location>
        <begin position="32"/>
        <end position="55"/>
    </location>
</feature>
<dbReference type="RefSeq" id="XP_047774577.1">
    <property type="nucleotide sequence ID" value="XM_047924935.1"/>
</dbReference>
<feature type="transmembrane region" description="Helical" evidence="1">
    <location>
        <begin position="87"/>
        <end position="109"/>
    </location>
</feature>
<gene>
    <name evidence="2" type="ORF">C8Q71DRAFT_782615</name>
</gene>
<comment type="caution">
    <text evidence="2">The sequence shown here is derived from an EMBL/GenBank/DDBJ whole genome shotgun (WGS) entry which is preliminary data.</text>
</comment>
<keyword evidence="1" id="KW-1133">Transmembrane helix</keyword>